<dbReference type="OrthoDB" id="10266080at2759"/>
<dbReference type="InterPro" id="IPR037516">
    <property type="entry name" value="Tripartite_DENN"/>
</dbReference>
<dbReference type="InterPro" id="IPR001194">
    <property type="entry name" value="cDENN_dom"/>
</dbReference>
<feature type="compositionally biased region" description="Polar residues" evidence="1">
    <location>
        <begin position="417"/>
        <end position="431"/>
    </location>
</feature>
<reference evidence="3" key="1">
    <citation type="submission" date="2022-10" db="EMBL/GenBank/DDBJ databases">
        <title>Novel sulphate-reducing endosymbionts in the free-living metamonad Anaeramoeba.</title>
        <authorList>
            <person name="Jerlstrom-Hultqvist J."/>
            <person name="Cepicka I."/>
            <person name="Gallot-Lavallee L."/>
            <person name="Salas-Leiva D."/>
            <person name="Curtis B.A."/>
            <person name="Zahonova K."/>
            <person name="Pipaliya S."/>
            <person name="Dacks J."/>
            <person name="Roger A.J."/>
        </authorList>
    </citation>
    <scope>NUCLEOTIDE SEQUENCE</scope>
    <source>
        <strain evidence="3">BMAN</strain>
    </source>
</reference>
<dbReference type="OMA" id="SEEFNTH"/>
<dbReference type="PANTHER" id="PTHR15288">
    <property type="entry name" value="DENN DOMAIN-CONTAINING PROTEIN 2"/>
    <property type="match status" value="1"/>
</dbReference>
<gene>
    <name evidence="3" type="ORF">M0811_06599</name>
</gene>
<dbReference type="Pfam" id="PF02141">
    <property type="entry name" value="DENN"/>
    <property type="match status" value="1"/>
</dbReference>
<dbReference type="AlphaFoldDB" id="A0A9Q0LMR3"/>
<comment type="caution">
    <text evidence="3">The sequence shown here is derived from an EMBL/GenBank/DDBJ whole genome shotgun (WGS) entry which is preliminary data.</text>
</comment>
<dbReference type="Pfam" id="PF03456">
    <property type="entry name" value="uDENN"/>
    <property type="match status" value="1"/>
</dbReference>
<dbReference type="PANTHER" id="PTHR15288:SF0">
    <property type="entry name" value="UDENN DOMAIN-CONTAINING PROTEIN"/>
    <property type="match status" value="1"/>
</dbReference>
<dbReference type="InterPro" id="IPR005113">
    <property type="entry name" value="uDENN_dom"/>
</dbReference>
<organism evidence="3 4">
    <name type="scientific">Anaeramoeba ignava</name>
    <name type="common">Anaerobic marine amoeba</name>
    <dbReference type="NCBI Taxonomy" id="1746090"/>
    <lineage>
        <taxon>Eukaryota</taxon>
        <taxon>Metamonada</taxon>
        <taxon>Anaeramoebidae</taxon>
        <taxon>Anaeramoeba</taxon>
    </lineage>
</organism>
<proteinExistence type="predicted"/>
<accession>A0A9Q0LMR3</accession>
<sequence>MENNKEKLFTHFFLVKLLKKNIGIKNKSAVVVPFCLPKLVTSQIRKNIRSFCFPVMNQFLNIQEDKVETFSFLFTKEDGSRLYASCRRILRKNKDPDCLVLLSKQPIFRLLDSILEKSEELNNNSITKLINFISELDKLEMPEMGTTFEISVKKSQTNEYEKFTFSRHENEYGDQYTELLFQTLELEVITSIFSSLLLERKFIFYSKETYLFSNIVLNFISLLEPFTWINVCIPVLPEKLTDTASAPMPFILGVHADLMQTIQELPLDDVIMIDLDSKTIQYTNRDLDLLPEKFINKFIAKLSRHINLFREKQQFDNQIIHFEFLDFFIEIFANYPSFMIYSEKDNQYIFDSQSFTSSQPKILRKFLLDFQKTQLFEFWQRNQEKNYPNLEFDNFHQRINNLLENKKTNSKIMKQISKGQRSRSNTHTPNSPREIPKISMIMNENLNENLKENLNEKNLNQKISRKNSIEKKEKNLIEKKERQKPHLLSQRYSFDSKDSIDIPKKISKKKHRNVIRKKIISNQNFEKEKQNEETNSFRKTNTSQFTLIFKTNKN</sequence>
<dbReference type="Gene3D" id="3.30.450.200">
    <property type="match status" value="1"/>
</dbReference>
<dbReference type="Proteomes" id="UP001149090">
    <property type="component" value="Unassembled WGS sequence"/>
</dbReference>
<dbReference type="InterPro" id="IPR043153">
    <property type="entry name" value="DENN_C"/>
</dbReference>
<dbReference type="EMBL" id="JAPDFW010000063">
    <property type="protein sequence ID" value="KAJ5075737.1"/>
    <property type="molecule type" value="Genomic_DNA"/>
</dbReference>
<dbReference type="PROSITE" id="PS50211">
    <property type="entry name" value="DENN"/>
    <property type="match status" value="1"/>
</dbReference>
<dbReference type="Gene3D" id="3.40.50.11500">
    <property type="match status" value="1"/>
</dbReference>
<name>A0A9Q0LMR3_ANAIG</name>
<protein>
    <submittedName>
        <fullName evidence="3">Suppression of tumorigenicity 5 st5</fullName>
    </submittedName>
</protein>
<feature type="region of interest" description="Disordered" evidence="1">
    <location>
        <begin position="415"/>
        <end position="435"/>
    </location>
</feature>
<feature type="domain" description="UDENN" evidence="2">
    <location>
        <begin position="11"/>
        <end position="391"/>
    </location>
</feature>
<dbReference type="SMART" id="SM00800">
    <property type="entry name" value="uDENN"/>
    <property type="match status" value="1"/>
</dbReference>
<dbReference type="SMART" id="SM00801">
    <property type="entry name" value="dDENN"/>
    <property type="match status" value="1"/>
</dbReference>
<dbReference type="SMART" id="SM00799">
    <property type="entry name" value="DENN"/>
    <property type="match status" value="1"/>
</dbReference>
<evidence type="ECO:0000256" key="1">
    <source>
        <dbReference type="SAM" id="MobiDB-lite"/>
    </source>
</evidence>
<evidence type="ECO:0000259" key="2">
    <source>
        <dbReference type="PROSITE" id="PS50211"/>
    </source>
</evidence>
<keyword evidence="4" id="KW-1185">Reference proteome</keyword>
<evidence type="ECO:0000313" key="3">
    <source>
        <dbReference type="EMBL" id="KAJ5075737.1"/>
    </source>
</evidence>
<dbReference type="InterPro" id="IPR005112">
    <property type="entry name" value="dDENN_dom"/>
</dbReference>
<dbReference type="InterPro" id="IPR051942">
    <property type="entry name" value="DENN_domain_containing_2"/>
</dbReference>
<evidence type="ECO:0000313" key="4">
    <source>
        <dbReference type="Proteomes" id="UP001149090"/>
    </source>
</evidence>